<dbReference type="InterPro" id="IPR039426">
    <property type="entry name" value="TonB-dep_rcpt-like"/>
</dbReference>
<keyword evidence="5 7" id="KW-0472">Membrane</keyword>
<organism evidence="10 11">
    <name type="scientific">Mucilaginibacter robiniae</name>
    <dbReference type="NCBI Taxonomy" id="2728022"/>
    <lineage>
        <taxon>Bacteria</taxon>
        <taxon>Pseudomonadati</taxon>
        <taxon>Bacteroidota</taxon>
        <taxon>Sphingobacteriia</taxon>
        <taxon>Sphingobacteriales</taxon>
        <taxon>Sphingobacteriaceae</taxon>
        <taxon>Mucilaginibacter</taxon>
    </lineage>
</organism>
<proteinExistence type="inferred from homology"/>
<dbReference type="RefSeq" id="WP_169606263.1">
    <property type="nucleotide sequence ID" value="NZ_CP051682.1"/>
</dbReference>
<dbReference type="InterPro" id="IPR036942">
    <property type="entry name" value="Beta-barrel_TonB_sf"/>
</dbReference>
<dbReference type="AlphaFoldDB" id="A0A7L5E4H8"/>
<feature type="signal peptide" evidence="8">
    <location>
        <begin position="1"/>
        <end position="24"/>
    </location>
</feature>
<feature type="chain" id="PRO_5029839282" evidence="8">
    <location>
        <begin position="25"/>
        <end position="1064"/>
    </location>
</feature>
<protein>
    <submittedName>
        <fullName evidence="10">SusC/RagA family TonB-linked outer membrane protein</fullName>
    </submittedName>
</protein>
<dbReference type="GO" id="GO:0009279">
    <property type="term" value="C:cell outer membrane"/>
    <property type="evidence" value="ECO:0007669"/>
    <property type="project" value="UniProtKB-SubCell"/>
</dbReference>
<evidence type="ECO:0000256" key="5">
    <source>
        <dbReference type="ARBA" id="ARBA00023136"/>
    </source>
</evidence>
<keyword evidence="8" id="KW-0732">Signal</keyword>
<dbReference type="KEGG" id="mrob:HH214_04825"/>
<evidence type="ECO:0000313" key="11">
    <source>
        <dbReference type="Proteomes" id="UP000503278"/>
    </source>
</evidence>
<evidence type="ECO:0000259" key="9">
    <source>
        <dbReference type="Pfam" id="PF07715"/>
    </source>
</evidence>
<dbReference type="SUPFAM" id="SSF49464">
    <property type="entry name" value="Carboxypeptidase regulatory domain-like"/>
    <property type="match status" value="1"/>
</dbReference>
<gene>
    <name evidence="10" type="ORF">HH214_04825</name>
</gene>
<dbReference type="NCBIfam" id="TIGR04056">
    <property type="entry name" value="OMP_RagA_SusC"/>
    <property type="match status" value="1"/>
</dbReference>
<reference evidence="10 11" key="1">
    <citation type="submission" date="2020-04" db="EMBL/GenBank/DDBJ databases">
        <title>Genome sequencing of novel species.</title>
        <authorList>
            <person name="Heo J."/>
            <person name="Kim S.-J."/>
            <person name="Kim J.-S."/>
            <person name="Hong S.-B."/>
            <person name="Kwon S.-W."/>
        </authorList>
    </citation>
    <scope>NUCLEOTIDE SEQUENCE [LARGE SCALE GENOMIC DNA]</scope>
    <source>
        <strain evidence="10 11">F39-2</strain>
    </source>
</reference>
<dbReference type="PROSITE" id="PS52016">
    <property type="entry name" value="TONB_DEPENDENT_REC_3"/>
    <property type="match status" value="1"/>
</dbReference>
<evidence type="ECO:0000256" key="7">
    <source>
        <dbReference type="PROSITE-ProRule" id="PRU01360"/>
    </source>
</evidence>
<comment type="subcellular location">
    <subcellularLocation>
        <location evidence="1 7">Cell outer membrane</location>
        <topology evidence="1 7">Multi-pass membrane protein</topology>
    </subcellularLocation>
</comment>
<dbReference type="PROSITE" id="PS00018">
    <property type="entry name" value="EF_HAND_1"/>
    <property type="match status" value="1"/>
</dbReference>
<evidence type="ECO:0000256" key="8">
    <source>
        <dbReference type="SAM" id="SignalP"/>
    </source>
</evidence>
<evidence type="ECO:0000256" key="3">
    <source>
        <dbReference type="ARBA" id="ARBA00022452"/>
    </source>
</evidence>
<dbReference type="Gene3D" id="2.170.130.10">
    <property type="entry name" value="TonB-dependent receptor, plug domain"/>
    <property type="match status" value="1"/>
</dbReference>
<keyword evidence="2 7" id="KW-0813">Transport</keyword>
<keyword evidence="4 7" id="KW-0812">Transmembrane</keyword>
<dbReference type="SUPFAM" id="SSF56935">
    <property type="entry name" value="Porins"/>
    <property type="match status" value="1"/>
</dbReference>
<accession>A0A7L5E4H8</accession>
<dbReference type="InterPro" id="IPR037066">
    <property type="entry name" value="Plug_dom_sf"/>
</dbReference>
<dbReference type="InterPro" id="IPR008969">
    <property type="entry name" value="CarboxyPept-like_regulatory"/>
</dbReference>
<keyword evidence="3 7" id="KW-1134">Transmembrane beta strand</keyword>
<dbReference type="Gene3D" id="2.40.170.20">
    <property type="entry name" value="TonB-dependent receptor, beta-barrel domain"/>
    <property type="match status" value="1"/>
</dbReference>
<evidence type="ECO:0000256" key="6">
    <source>
        <dbReference type="ARBA" id="ARBA00023237"/>
    </source>
</evidence>
<dbReference type="EMBL" id="CP051682">
    <property type="protein sequence ID" value="QJD95246.1"/>
    <property type="molecule type" value="Genomic_DNA"/>
</dbReference>
<dbReference type="InterPro" id="IPR018247">
    <property type="entry name" value="EF_Hand_1_Ca_BS"/>
</dbReference>
<comment type="similarity">
    <text evidence="7">Belongs to the TonB-dependent receptor family.</text>
</comment>
<dbReference type="InterPro" id="IPR012910">
    <property type="entry name" value="Plug_dom"/>
</dbReference>
<sequence length="1064" mass="117199">MLIFTNKTFLLLLFGLLIGSTVKAQVPDSVARYKADSLQKARGPKVSGIIRDAATGKPVSGININIFEYTAAISDERGRFTIGVPDYNAVLMVSGQGYQQKEVPVKGQETLPDIWLYEDTYNSVYDVATLPLKTTPINQLVNSVSTINTQGAWETAAEIPDTYLQGKVAGLNAIRRSGTPNIGANLFLRGYNSLYGTNMPLVVVDGMIYDVTHYGRSLIGGHITNPLGDIDIHDVDNITVIKDAASVYGTKAANGVIVITTGHSQDLATKIDLGIYSSYNYVPHTMFYPVMQASDYRTYLSEVLNTSGMSPTQIAAQPYMNDNLSNPDYYTYHNNTNWQKQVFKNGYNQNYNLRVAGGDNIAKYVLSVGYGNNKGISQATDLSRYTTRFNADLNISRHFTVNTNLSFSYNEQNLRDQGVYPKTNPLYVGLIKSPLLRANEVNNQGIESPNISDSDIFGVSNPIAINDNVQALSKNYRFFGNINFRYQINKYLVAQTLIGVTSDKIRENTFIPRAGIVNDTLNNAIADSRLGSRVQRLYTLYNDTRVTYDRVFSRIHHLTASVGSRFNQTSSNELYALGYNSAIDQLVTVGTGAPSLRAAGGDIGKYRWFNNYLSADYQLLGKYFLNYSMAVDASSRFGSTVANALTIDGVKMAVLPSVAAGWLISSEKFMSNVRFIELLKLRASYGLTGNDDIGNYAARQFYVSQNLLGLQGLVRGNIGNSSLQWEVNRKLDIGLDASLLKERLTITADVFRNTTSKMITYDPTAAATGFTYAVYNNGNMQNTGVELSVNGRLINKNSFKWDLGVNLATYRNKVTKFPGTSMQTTYAGANILTQVGMPANVFYGYKTNGVYQSDAEAAGAGLSVRTSTGSLIALKGGDMRFVDMNGDKVIDSQDMQVIGNPNPKLTGGLSTDVTYKRFTLSALVTFVSGNQIYNYTRRILESENGTQNQTLAVLNRWRADGQVTNMPKAVYGDPAGNSRFSDRWIENGSYIRLRTVSLMYNVPVKAKTFKYIKIYATGNNLLTFTKYLGYDPEFSAGDSPLMQGIDAGFEPQIRTVQLGARLGI</sequence>
<evidence type="ECO:0000256" key="4">
    <source>
        <dbReference type="ARBA" id="ARBA00022692"/>
    </source>
</evidence>
<keyword evidence="6 7" id="KW-0998">Cell outer membrane</keyword>
<dbReference type="InterPro" id="IPR023996">
    <property type="entry name" value="TonB-dep_OMP_SusC/RagA"/>
</dbReference>
<keyword evidence="11" id="KW-1185">Reference proteome</keyword>
<feature type="domain" description="TonB-dependent receptor plug" evidence="9">
    <location>
        <begin position="141"/>
        <end position="256"/>
    </location>
</feature>
<dbReference type="Pfam" id="PF07715">
    <property type="entry name" value="Plug"/>
    <property type="match status" value="1"/>
</dbReference>
<dbReference type="Gene3D" id="2.60.40.1120">
    <property type="entry name" value="Carboxypeptidase-like, regulatory domain"/>
    <property type="match status" value="1"/>
</dbReference>
<evidence type="ECO:0000256" key="2">
    <source>
        <dbReference type="ARBA" id="ARBA00022448"/>
    </source>
</evidence>
<evidence type="ECO:0000313" key="10">
    <source>
        <dbReference type="EMBL" id="QJD95246.1"/>
    </source>
</evidence>
<evidence type="ECO:0000256" key="1">
    <source>
        <dbReference type="ARBA" id="ARBA00004571"/>
    </source>
</evidence>
<name>A0A7L5E4H8_9SPHI</name>
<dbReference type="Proteomes" id="UP000503278">
    <property type="component" value="Chromosome"/>
</dbReference>